<feature type="domain" description="ABC1 atypical kinase-like" evidence="4">
    <location>
        <begin position="229"/>
        <end position="476"/>
    </location>
</feature>
<evidence type="ECO:0000259" key="3">
    <source>
        <dbReference type="Pfam" id="PF00144"/>
    </source>
</evidence>
<dbReference type="InterPro" id="IPR004147">
    <property type="entry name" value="ABC1_dom"/>
</dbReference>
<gene>
    <name evidence="5" type="ORF">M8C21_024466</name>
</gene>
<dbReference type="CDD" id="cd05121">
    <property type="entry name" value="ABC1_ADCK3-like"/>
    <property type="match status" value="1"/>
</dbReference>
<keyword evidence="6" id="KW-1185">Reference proteome</keyword>
<dbReference type="Gene3D" id="3.40.710.10">
    <property type="entry name" value="DD-peptidase/beta-lactamase superfamily"/>
    <property type="match status" value="1"/>
</dbReference>
<dbReference type="EMBL" id="JAMZMK010007533">
    <property type="protein sequence ID" value="KAI7744474.1"/>
    <property type="molecule type" value="Genomic_DNA"/>
</dbReference>
<accession>A0AAD5GKM1</accession>
<dbReference type="Proteomes" id="UP001206925">
    <property type="component" value="Unassembled WGS sequence"/>
</dbReference>
<feature type="transmembrane region" description="Helical" evidence="2">
    <location>
        <begin position="76"/>
        <end position="97"/>
    </location>
</feature>
<dbReference type="GO" id="GO:0005783">
    <property type="term" value="C:endoplasmic reticulum"/>
    <property type="evidence" value="ECO:0007669"/>
    <property type="project" value="TreeGrafter"/>
</dbReference>
<protein>
    <submittedName>
        <fullName evidence="5">Uncharacterized protein</fullName>
    </submittedName>
</protein>
<evidence type="ECO:0000259" key="4">
    <source>
        <dbReference type="Pfam" id="PF03109"/>
    </source>
</evidence>
<comment type="caution">
    <text evidence="5">The sequence shown here is derived from an EMBL/GenBank/DDBJ whole genome shotgun (WGS) entry which is preliminary data.</text>
</comment>
<dbReference type="Pfam" id="PF03109">
    <property type="entry name" value="ABC1"/>
    <property type="match status" value="1"/>
</dbReference>
<dbReference type="SUPFAM" id="SSF56112">
    <property type="entry name" value="Protein kinase-like (PK-like)"/>
    <property type="match status" value="1"/>
</dbReference>
<reference evidence="5" key="1">
    <citation type="submission" date="2022-06" db="EMBL/GenBank/DDBJ databases">
        <title>Uncovering the hologenomic basis of an extraordinary plant invasion.</title>
        <authorList>
            <person name="Bieker V.C."/>
            <person name="Martin M.D."/>
            <person name="Gilbert T."/>
            <person name="Hodgins K."/>
            <person name="Battlay P."/>
            <person name="Petersen B."/>
            <person name="Wilson J."/>
        </authorList>
    </citation>
    <scope>NUCLEOTIDE SEQUENCE</scope>
    <source>
        <strain evidence="5">AA19_3_7</strain>
        <tissue evidence="5">Leaf</tissue>
    </source>
</reference>
<keyword evidence="2" id="KW-0812">Transmembrane</keyword>
<dbReference type="AlphaFoldDB" id="A0AAD5GKM1"/>
<name>A0AAD5GKM1_AMBAR</name>
<dbReference type="PANTHER" id="PTHR43173">
    <property type="entry name" value="ABC1 FAMILY PROTEIN"/>
    <property type="match status" value="1"/>
</dbReference>
<feature type="compositionally biased region" description="Basic residues" evidence="1">
    <location>
        <begin position="58"/>
        <end position="70"/>
    </location>
</feature>
<evidence type="ECO:0000256" key="1">
    <source>
        <dbReference type="SAM" id="MobiDB-lite"/>
    </source>
</evidence>
<dbReference type="InterPro" id="IPR012338">
    <property type="entry name" value="Beta-lactam/transpept-like"/>
</dbReference>
<evidence type="ECO:0000313" key="5">
    <source>
        <dbReference type="EMBL" id="KAI7744474.1"/>
    </source>
</evidence>
<feature type="region of interest" description="Disordered" evidence="1">
    <location>
        <begin position="800"/>
        <end position="829"/>
    </location>
</feature>
<feature type="compositionally biased region" description="Low complexity" evidence="1">
    <location>
        <begin position="802"/>
        <end position="813"/>
    </location>
</feature>
<evidence type="ECO:0000256" key="2">
    <source>
        <dbReference type="SAM" id="Phobius"/>
    </source>
</evidence>
<dbReference type="InterPro" id="IPR051130">
    <property type="entry name" value="Mito_struct-func_regulator"/>
</dbReference>
<dbReference type="Pfam" id="PF00144">
    <property type="entry name" value="Beta-lactamase"/>
    <property type="match status" value="1"/>
</dbReference>
<proteinExistence type="predicted"/>
<sequence length="875" mass="97625">GIHPSFCTYKILMTEEFKLVVQPQRRLNPNMQDVVKKEVSTIAHGGAPVETPPVLRQQSKRKGNRKIRERRRRKPAAIFLTALAMATVALGEATVAAGCRCLVFESGWCLQETKKAAHSFFSVFKLCGKCFSITKNLFQSMSWGSIYVRRMKVFSLAILIYLDYKSLKHRQKWASDSEKAVIWEKAHERNANRIVKLIIELEGMWVKMGQYFSVRADGLPGAYPRLLKQLQDSLPPRRLKEVCRTIQKELGKSMDDLFTTFVEAPIATASIAQVHRATLRDGQEVVVKVQHEGIKAIILEDLKDAKSIVEWIVWAEPKYNFHPVIDEWCKEAPKELDFNKEAENTRKVSRNLGCKDQRLDKNPEHRVKVLIPEVIQSTERVLILEYMDGVRLNDSRSLDSLGVNKKNIVEEITRAYAHQIFLDGFFNADPHPGNFLVTKSHPHLPILLDFGFTKLLSSSMKHTVAKMFLASAELDALSGDIILFLRVLNLLAGLSSALNVSVSYYRIIRPFAESALECDTNGGPKNNAEWVFDSPVNSEVEAKLRALLVKLGYDDKILGIQVCAYKDGNVIIDTAAGVLGNYDPSPVQPDTLFPVFSVTKGLTAGMLHWLVDKGKVKLEENVGNIWPEFNSNRKDLIKVHHVLNHTSGLQDALSSLVQDNPMVLCDWDECLKRVAMVAPETEPGQQQLYHCLSYACIKEKVSGYPGRGFGVESRLATLALDVNDLNKLAEVSSPTCISNSSSSSRSAPTFQFDILAGFVPLFNTLNVRRAILPAANGHCSARALARYYAALLDGGVVPPPHSSLSQPPLGSHPHLPKDTSNKKLGGDKKDSKANNLHDFKIFSSQKAKLHDSFMGIGDYEDLVLPNGDFGLGFKR</sequence>
<dbReference type="SUPFAM" id="SSF56601">
    <property type="entry name" value="beta-lactamase/transpeptidase-like"/>
    <property type="match status" value="1"/>
</dbReference>
<feature type="domain" description="Beta-lactamase-related" evidence="3">
    <location>
        <begin position="546"/>
        <end position="812"/>
    </location>
</feature>
<dbReference type="InterPro" id="IPR001466">
    <property type="entry name" value="Beta-lactam-related"/>
</dbReference>
<dbReference type="InterPro" id="IPR011009">
    <property type="entry name" value="Kinase-like_dom_sf"/>
</dbReference>
<feature type="compositionally biased region" description="Basic and acidic residues" evidence="1">
    <location>
        <begin position="815"/>
        <end position="829"/>
    </location>
</feature>
<feature type="non-terminal residue" evidence="5">
    <location>
        <position position="875"/>
    </location>
</feature>
<keyword evidence="2" id="KW-0472">Membrane</keyword>
<dbReference type="PANTHER" id="PTHR43173:SF32">
    <property type="entry name" value="ABC-TYPE CD(2+) TRANSPORTER"/>
    <property type="match status" value="1"/>
</dbReference>
<feature type="non-terminal residue" evidence="5">
    <location>
        <position position="1"/>
    </location>
</feature>
<feature type="region of interest" description="Disordered" evidence="1">
    <location>
        <begin position="45"/>
        <end position="70"/>
    </location>
</feature>
<dbReference type="GO" id="GO:0005794">
    <property type="term" value="C:Golgi apparatus"/>
    <property type="evidence" value="ECO:0007669"/>
    <property type="project" value="TreeGrafter"/>
</dbReference>
<evidence type="ECO:0000313" key="6">
    <source>
        <dbReference type="Proteomes" id="UP001206925"/>
    </source>
</evidence>
<organism evidence="5 6">
    <name type="scientific">Ambrosia artemisiifolia</name>
    <name type="common">Common ragweed</name>
    <dbReference type="NCBI Taxonomy" id="4212"/>
    <lineage>
        <taxon>Eukaryota</taxon>
        <taxon>Viridiplantae</taxon>
        <taxon>Streptophyta</taxon>
        <taxon>Embryophyta</taxon>
        <taxon>Tracheophyta</taxon>
        <taxon>Spermatophyta</taxon>
        <taxon>Magnoliopsida</taxon>
        <taxon>eudicotyledons</taxon>
        <taxon>Gunneridae</taxon>
        <taxon>Pentapetalae</taxon>
        <taxon>asterids</taxon>
        <taxon>campanulids</taxon>
        <taxon>Asterales</taxon>
        <taxon>Asteraceae</taxon>
        <taxon>Asteroideae</taxon>
        <taxon>Heliantheae alliance</taxon>
        <taxon>Heliantheae</taxon>
        <taxon>Ambrosia</taxon>
    </lineage>
</organism>
<keyword evidence="2" id="KW-1133">Transmembrane helix</keyword>